<dbReference type="Proteomes" id="UP000182835">
    <property type="component" value="Unassembled WGS sequence"/>
</dbReference>
<evidence type="ECO:0000313" key="1">
    <source>
        <dbReference type="EMBL" id="OJG14417.1"/>
    </source>
</evidence>
<name>A0A1L8R3W1_9ENTE</name>
<dbReference type="Proteomes" id="UP000216797">
    <property type="component" value="Unassembled WGS sequence"/>
</dbReference>
<dbReference type="EMBL" id="LHUG01000012">
    <property type="protein sequence ID" value="PAB00083.1"/>
    <property type="molecule type" value="Genomic_DNA"/>
</dbReference>
<dbReference type="STRING" id="317010.RU96_GL000870"/>
<dbReference type="AlphaFoldDB" id="A0A1L8R3W1"/>
<dbReference type="OrthoDB" id="2191577at2"/>
<accession>A0A1L8R3W1</accession>
<reference evidence="1 3" key="1">
    <citation type="submission" date="2014-12" db="EMBL/GenBank/DDBJ databases">
        <title>Draft genome sequences of 29 type strains of Enterococci.</title>
        <authorList>
            <person name="Zhong Z."/>
            <person name="Sun Z."/>
            <person name="Liu W."/>
            <person name="Zhang W."/>
            <person name="Zhang H."/>
        </authorList>
    </citation>
    <scope>NUCLEOTIDE SEQUENCE [LARGE SCALE GENOMIC DNA]</scope>
    <source>
        <strain evidence="1 3">DSM 21207</strain>
    </source>
</reference>
<dbReference type="RefSeq" id="WP_010746398.1">
    <property type="nucleotide sequence ID" value="NZ_JBHLVQ010000006.1"/>
</dbReference>
<sequence length="89" mass="10112">MIILSGIFLLVVGGVGGYQLASFPKWVEMQQNRAIQNHFHVKANEYTYFVEGIEDGFILSLQDTEYRIKFSSNKPLKVVYVEELAPVEG</sequence>
<evidence type="ECO:0000313" key="2">
    <source>
        <dbReference type="EMBL" id="PAB00083.1"/>
    </source>
</evidence>
<comment type="caution">
    <text evidence="1">The sequence shown here is derived from an EMBL/GenBank/DDBJ whole genome shotgun (WGS) entry which is preliminary data.</text>
</comment>
<protein>
    <submittedName>
        <fullName evidence="1">Uncharacterized protein</fullName>
    </submittedName>
</protein>
<keyword evidence="4" id="KW-1185">Reference proteome</keyword>
<organism evidence="1 3">
    <name type="scientific">Enterococcus canintestini</name>
    <dbReference type="NCBI Taxonomy" id="317010"/>
    <lineage>
        <taxon>Bacteria</taxon>
        <taxon>Bacillati</taxon>
        <taxon>Bacillota</taxon>
        <taxon>Bacilli</taxon>
        <taxon>Lactobacillales</taxon>
        <taxon>Enterococcaceae</taxon>
        <taxon>Enterococcus</taxon>
    </lineage>
</organism>
<reference evidence="2 4" key="2">
    <citation type="submission" date="2015-08" db="EMBL/GenBank/DDBJ databases">
        <title>Enterococcus genome sequence.</title>
        <authorList>
            <person name="Acedo J.Z."/>
            <person name="Vederas J.C."/>
        </authorList>
    </citation>
    <scope>NUCLEOTIDE SEQUENCE [LARGE SCALE GENOMIC DNA]</scope>
    <source>
        <strain evidence="2 4">49</strain>
    </source>
</reference>
<evidence type="ECO:0000313" key="4">
    <source>
        <dbReference type="Proteomes" id="UP000216797"/>
    </source>
</evidence>
<gene>
    <name evidence="2" type="ORF">AKL21_11035</name>
    <name evidence="1" type="ORF">RU96_GL000870</name>
</gene>
<evidence type="ECO:0000313" key="3">
    <source>
        <dbReference type="Proteomes" id="UP000182835"/>
    </source>
</evidence>
<dbReference type="EMBL" id="JXKG01000018">
    <property type="protein sequence ID" value="OJG14417.1"/>
    <property type="molecule type" value="Genomic_DNA"/>
</dbReference>
<proteinExistence type="predicted"/>